<reference evidence="1 2" key="1">
    <citation type="submission" date="2023-07" db="EMBL/GenBank/DDBJ databases">
        <title>Sequencing the genomes of 1000 actinobacteria strains.</title>
        <authorList>
            <person name="Klenk H.-P."/>
        </authorList>
    </citation>
    <scope>NUCLEOTIDE SEQUENCE [LARGE SCALE GENOMIC DNA]</scope>
    <source>
        <strain evidence="1 2">DSM 44508</strain>
    </source>
</reference>
<name>A0ABU2BCK3_9CORY</name>
<accession>A0ABU2BCK3</accession>
<dbReference type="RefSeq" id="WP_277105641.1">
    <property type="nucleotide sequence ID" value="NZ_BAAAJS010000042.1"/>
</dbReference>
<dbReference type="CDD" id="cd00085">
    <property type="entry name" value="HNHc"/>
    <property type="match status" value="1"/>
</dbReference>
<protein>
    <recommendedName>
        <fullName evidence="3">HNH nuclease domain-containing protein</fullName>
    </recommendedName>
</protein>
<gene>
    <name evidence="1" type="ORF">J2S37_002247</name>
</gene>
<comment type="caution">
    <text evidence="1">The sequence shown here is derived from an EMBL/GenBank/DDBJ whole genome shotgun (WGS) entry which is preliminary data.</text>
</comment>
<evidence type="ECO:0000313" key="2">
    <source>
        <dbReference type="Proteomes" id="UP001183619"/>
    </source>
</evidence>
<dbReference type="Proteomes" id="UP001183619">
    <property type="component" value="Unassembled WGS sequence"/>
</dbReference>
<dbReference type="Gene3D" id="1.10.30.50">
    <property type="match status" value="1"/>
</dbReference>
<dbReference type="InterPro" id="IPR003615">
    <property type="entry name" value="HNH_nuc"/>
</dbReference>
<sequence length="397" mass="44569">MSSIQTMLRTRAAQEAVLLSEMAAHQLTAADIADWAELSQKQARRLLWVIKKIPVDVLHANTTYGLGFSKMDIIASALNKCRDENANLSELGLRMLDHGRTVTCDELKQHAEAMMEEVNANHFRPHRARLAFNRTPNANDQLFFQGAGPSTMVAEMESILVAEAHEYRAQRPDQGIKLSQALFHVLYNKVCAARDYDALLAAQFSAGETPTTDHYLPYRPCYVLVLDPTYRYHADGKAMTTDGSLIPLKELAEQQLNPLGYAVVYALSEGGDYEHVATYGTRRFFTDHQRFVGALETPLCAHPACDRKAVNCQAHHIHAWARGGETLQTNMVPLCAEHNGLNDDLSDVVKHGRIERCPKTGIPGLRRRPGEPLDFNLNPLMRKGIRKYLAELRWARE</sequence>
<evidence type="ECO:0008006" key="3">
    <source>
        <dbReference type="Google" id="ProtNLM"/>
    </source>
</evidence>
<organism evidence="1 2">
    <name type="scientific">Corynebacterium felinum</name>
    <dbReference type="NCBI Taxonomy" id="131318"/>
    <lineage>
        <taxon>Bacteria</taxon>
        <taxon>Bacillati</taxon>
        <taxon>Actinomycetota</taxon>
        <taxon>Actinomycetes</taxon>
        <taxon>Mycobacteriales</taxon>
        <taxon>Corynebacteriaceae</taxon>
        <taxon>Corynebacterium</taxon>
    </lineage>
</organism>
<evidence type="ECO:0000313" key="1">
    <source>
        <dbReference type="EMBL" id="MDR7355709.1"/>
    </source>
</evidence>
<keyword evidence="2" id="KW-1185">Reference proteome</keyword>
<proteinExistence type="predicted"/>
<dbReference type="EMBL" id="JAVDYF010000001">
    <property type="protein sequence ID" value="MDR7355709.1"/>
    <property type="molecule type" value="Genomic_DNA"/>
</dbReference>